<gene>
    <name evidence="2" type="ORF">BJ875DRAFT_457037</name>
</gene>
<evidence type="ECO:0000256" key="1">
    <source>
        <dbReference type="SAM" id="MobiDB-lite"/>
    </source>
</evidence>
<comment type="caution">
    <text evidence="2">The sequence shown here is derived from an EMBL/GenBank/DDBJ whole genome shotgun (WGS) entry which is preliminary data.</text>
</comment>
<protein>
    <submittedName>
        <fullName evidence="2">Uncharacterized protein</fullName>
    </submittedName>
</protein>
<accession>A0A9P7YNA5</accession>
<organism evidence="2 3">
    <name type="scientific">Amylocarpus encephaloides</name>
    <dbReference type="NCBI Taxonomy" id="45428"/>
    <lineage>
        <taxon>Eukaryota</taxon>
        <taxon>Fungi</taxon>
        <taxon>Dikarya</taxon>
        <taxon>Ascomycota</taxon>
        <taxon>Pezizomycotina</taxon>
        <taxon>Leotiomycetes</taxon>
        <taxon>Helotiales</taxon>
        <taxon>Helotiales incertae sedis</taxon>
        <taxon>Amylocarpus</taxon>
    </lineage>
</organism>
<dbReference type="AlphaFoldDB" id="A0A9P7YNA5"/>
<proteinExistence type="predicted"/>
<keyword evidence="3" id="KW-1185">Reference proteome</keyword>
<feature type="compositionally biased region" description="Polar residues" evidence="1">
    <location>
        <begin position="11"/>
        <end position="46"/>
    </location>
</feature>
<name>A0A9P7YNA5_9HELO</name>
<evidence type="ECO:0000313" key="2">
    <source>
        <dbReference type="EMBL" id="KAG9236210.1"/>
    </source>
</evidence>
<feature type="region of interest" description="Disordered" evidence="1">
    <location>
        <begin position="1"/>
        <end position="46"/>
    </location>
</feature>
<evidence type="ECO:0000313" key="3">
    <source>
        <dbReference type="Proteomes" id="UP000824998"/>
    </source>
</evidence>
<reference evidence="2" key="1">
    <citation type="journal article" date="2021" name="IMA Fungus">
        <title>Genomic characterization of three marine fungi, including Emericellopsis atlantica sp. nov. with signatures of a generalist lifestyle and marine biomass degradation.</title>
        <authorList>
            <person name="Hagestad O.C."/>
            <person name="Hou L."/>
            <person name="Andersen J.H."/>
            <person name="Hansen E.H."/>
            <person name="Altermark B."/>
            <person name="Li C."/>
            <person name="Kuhnert E."/>
            <person name="Cox R.J."/>
            <person name="Crous P.W."/>
            <person name="Spatafora J.W."/>
            <person name="Lail K."/>
            <person name="Amirebrahimi M."/>
            <person name="Lipzen A."/>
            <person name="Pangilinan J."/>
            <person name="Andreopoulos W."/>
            <person name="Hayes R.D."/>
            <person name="Ng V."/>
            <person name="Grigoriev I.V."/>
            <person name="Jackson S.A."/>
            <person name="Sutton T.D.S."/>
            <person name="Dobson A.D.W."/>
            <person name="Rama T."/>
        </authorList>
    </citation>
    <scope>NUCLEOTIDE SEQUENCE</scope>
    <source>
        <strain evidence="2">TRa018bII</strain>
    </source>
</reference>
<dbReference type="Proteomes" id="UP000824998">
    <property type="component" value="Unassembled WGS sequence"/>
</dbReference>
<dbReference type="EMBL" id="MU251412">
    <property type="protein sequence ID" value="KAG9236210.1"/>
    <property type="molecule type" value="Genomic_DNA"/>
</dbReference>
<sequence>MDFSIIDAPELSNSTSKASDAPSSAAGNSIETTRQPEASETSRNYIDESTQISFSYNLTVDTGMKSAPGKPLNLLFSNDENRKKPTSLTRLDGQYEAINSYGLHDSMADGQVGSKEHISLKGKKKTGSPLLDLPLEVRYTQEQTKATIELRLKIKREMVYRYVIVAKRFTFGTYRESLFDDPPGRSLISFSLSILRTCKQACQEATPIFYRENTTIILIGKTRTGPSLPYPFDSSGTDYRGEQNESWGCTGRIHKEQFHRFNNVVFNIELSLDLVSDTREAFTRTLRMQHCIGGVTQSITARYKRMYFTAQRNTINHNWRINLIGRNQLPAALSSRGNGPQPTPVIIRQPSLRVFKLIILPLLQPPVLFAIEDGVVLIEQNGPYPEGLADLISRFTGYARSSRTDVVKPGFLINGQRSELIPLAIPSVSLRGWFEEWLLRAGWGDPEGSNWMENWQRIGIETLNKNTK</sequence>